<gene>
    <name evidence="2" type="ORF">HHI36_014299</name>
</gene>
<evidence type="ECO:0000313" key="2">
    <source>
        <dbReference type="EMBL" id="KAL3272839.1"/>
    </source>
</evidence>
<feature type="compositionally biased region" description="Basic and acidic residues" evidence="1">
    <location>
        <begin position="29"/>
        <end position="38"/>
    </location>
</feature>
<comment type="caution">
    <text evidence="2">The sequence shown here is derived from an EMBL/GenBank/DDBJ whole genome shotgun (WGS) entry which is preliminary data.</text>
</comment>
<reference evidence="2 3" key="1">
    <citation type="journal article" date="2021" name="BMC Biol.">
        <title>Horizontally acquired antibacterial genes associated with adaptive radiation of ladybird beetles.</title>
        <authorList>
            <person name="Li H.S."/>
            <person name="Tang X.F."/>
            <person name="Huang Y.H."/>
            <person name="Xu Z.Y."/>
            <person name="Chen M.L."/>
            <person name="Du X.Y."/>
            <person name="Qiu B.Y."/>
            <person name="Chen P.T."/>
            <person name="Zhang W."/>
            <person name="Slipinski A."/>
            <person name="Escalona H.E."/>
            <person name="Waterhouse R.M."/>
            <person name="Zwick A."/>
            <person name="Pang H."/>
        </authorList>
    </citation>
    <scope>NUCLEOTIDE SEQUENCE [LARGE SCALE GENOMIC DNA]</scope>
    <source>
        <strain evidence="2">SYSU2018</strain>
    </source>
</reference>
<organism evidence="2 3">
    <name type="scientific">Cryptolaemus montrouzieri</name>
    <dbReference type="NCBI Taxonomy" id="559131"/>
    <lineage>
        <taxon>Eukaryota</taxon>
        <taxon>Metazoa</taxon>
        <taxon>Ecdysozoa</taxon>
        <taxon>Arthropoda</taxon>
        <taxon>Hexapoda</taxon>
        <taxon>Insecta</taxon>
        <taxon>Pterygota</taxon>
        <taxon>Neoptera</taxon>
        <taxon>Endopterygota</taxon>
        <taxon>Coleoptera</taxon>
        <taxon>Polyphaga</taxon>
        <taxon>Cucujiformia</taxon>
        <taxon>Coccinelloidea</taxon>
        <taxon>Coccinellidae</taxon>
        <taxon>Scymninae</taxon>
        <taxon>Scymnini</taxon>
        <taxon>Cryptolaemus</taxon>
    </lineage>
</organism>
<evidence type="ECO:0000256" key="1">
    <source>
        <dbReference type="SAM" id="MobiDB-lite"/>
    </source>
</evidence>
<keyword evidence="3" id="KW-1185">Reference proteome</keyword>
<dbReference type="EMBL" id="JABFTP020000062">
    <property type="protein sequence ID" value="KAL3272839.1"/>
    <property type="molecule type" value="Genomic_DNA"/>
</dbReference>
<evidence type="ECO:0000313" key="3">
    <source>
        <dbReference type="Proteomes" id="UP001516400"/>
    </source>
</evidence>
<proteinExistence type="predicted"/>
<protein>
    <submittedName>
        <fullName evidence="2">Uncharacterized protein</fullName>
    </submittedName>
</protein>
<feature type="region of interest" description="Disordered" evidence="1">
    <location>
        <begin position="1"/>
        <end position="38"/>
    </location>
</feature>
<dbReference type="AlphaFoldDB" id="A0ABD2N3E9"/>
<accession>A0ABD2N3E9</accession>
<dbReference type="Proteomes" id="UP001516400">
    <property type="component" value="Unassembled WGS sequence"/>
</dbReference>
<name>A0ABD2N3E9_9CUCU</name>
<feature type="compositionally biased region" description="Basic and acidic residues" evidence="1">
    <location>
        <begin position="1"/>
        <end position="22"/>
    </location>
</feature>
<sequence>MAPRKDAAKEEILQRKGEAERKRYQKMINDPRKTEERREKERLKCLEINEKGTRKLVNNMTLREHRDAKKKRKEHCTKYCNKNKVLLTH</sequence>